<protein>
    <submittedName>
        <fullName evidence="1">Uncharacterized protein</fullName>
    </submittedName>
</protein>
<gene>
    <name evidence="1" type="ORF">ARMOST_18559</name>
</gene>
<dbReference type="Proteomes" id="UP000219338">
    <property type="component" value="Unassembled WGS sequence"/>
</dbReference>
<dbReference type="OrthoDB" id="10468359at2759"/>
<dbReference type="AlphaFoldDB" id="A0A284S286"/>
<evidence type="ECO:0000313" key="2">
    <source>
        <dbReference type="Proteomes" id="UP000219338"/>
    </source>
</evidence>
<proteinExistence type="predicted"/>
<dbReference type="EMBL" id="FUEG01000026">
    <property type="protein sequence ID" value="SJL15077.1"/>
    <property type="molecule type" value="Genomic_DNA"/>
</dbReference>
<sequence length="141" mass="16018">MNLIAQLGATLRRFIYWMCIGIGMSHGRDDLTIDWGNITQIYIETCVGLDLWESGDTMSRWEAHNSLFSGESETRTELDIFVKGVGDCYKGRALTAKWDARTPHQKTHQSRGTAVFWDSGMEPNVLDPDFLDTLKKSENLD</sequence>
<keyword evidence="2" id="KW-1185">Reference proteome</keyword>
<reference evidence="2" key="1">
    <citation type="journal article" date="2017" name="Nat. Ecol. Evol.">
        <title>Genome expansion and lineage-specific genetic innovations in the forest pathogenic fungi Armillaria.</title>
        <authorList>
            <person name="Sipos G."/>
            <person name="Prasanna A.N."/>
            <person name="Walter M.C."/>
            <person name="O'Connor E."/>
            <person name="Balint B."/>
            <person name="Krizsan K."/>
            <person name="Kiss B."/>
            <person name="Hess J."/>
            <person name="Varga T."/>
            <person name="Slot J."/>
            <person name="Riley R."/>
            <person name="Boka B."/>
            <person name="Rigling D."/>
            <person name="Barry K."/>
            <person name="Lee J."/>
            <person name="Mihaltcheva S."/>
            <person name="LaButti K."/>
            <person name="Lipzen A."/>
            <person name="Waldron R."/>
            <person name="Moloney N.M."/>
            <person name="Sperisen C."/>
            <person name="Kredics L."/>
            <person name="Vagvoelgyi C."/>
            <person name="Patrignani A."/>
            <person name="Fitzpatrick D."/>
            <person name="Nagy I."/>
            <person name="Doyle S."/>
            <person name="Anderson J.B."/>
            <person name="Grigoriev I.V."/>
            <person name="Gueldener U."/>
            <person name="Muensterkoetter M."/>
            <person name="Nagy L.G."/>
        </authorList>
    </citation>
    <scope>NUCLEOTIDE SEQUENCE [LARGE SCALE GENOMIC DNA]</scope>
    <source>
        <strain evidence="2">C18/9</strain>
    </source>
</reference>
<organism evidence="1 2">
    <name type="scientific">Armillaria ostoyae</name>
    <name type="common">Armillaria root rot fungus</name>
    <dbReference type="NCBI Taxonomy" id="47428"/>
    <lineage>
        <taxon>Eukaryota</taxon>
        <taxon>Fungi</taxon>
        <taxon>Dikarya</taxon>
        <taxon>Basidiomycota</taxon>
        <taxon>Agaricomycotina</taxon>
        <taxon>Agaricomycetes</taxon>
        <taxon>Agaricomycetidae</taxon>
        <taxon>Agaricales</taxon>
        <taxon>Marasmiineae</taxon>
        <taxon>Physalacriaceae</taxon>
        <taxon>Armillaria</taxon>
    </lineage>
</organism>
<evidence type="ECO:0000313" key="1">
    <source>
        <dbReference type="EMBL" id="SJL15077.1"/>
    </source>
</evidence>
<name>A0A284S286_ARMOS</name>
<accession>A0A284S286</accession>